<evidence type="ECO:0000256" key="2">
    <source>
        <dbReference type="ARBA" id="ARBA00022679"/>
    </source>
</evidence>
<dbReference type="PANTHER" id="PTHR22916:SF51">
    <property type="entry name" value="GLYCOSYLTRANSFERASE EPSH-RELATED"/>
    <property type="match status" value="1"/>
</dbReference>
<evidence type="ECO:0000256" key="1">
    <source>
        <dbReference type="ARBA" id="ARBA00022676"/>
    </source>
</evidence>
<dbReference type="SUPFAM" id="SSF53448">
    <property type="entry name" value="Nucleotide-diphospho-sugar transferases"/>
    <property type="match status" value="1"/>
</dbReference>
<dbReference type="OrthoDB" id="5396343at2"/>
<dbReference type="RefSeq" id="WP_137619932.1">
    <property type="nucleotide sequence ID" value="NZ_NXLZ01000001.1"/>
</dbReference>
<dbReference type="CDD" id="cd00761">
    <property type="entry name" value="Glyco_tranf_GTA_type"/>
    <property type="match status" value="1"/>
</dbReference>
<dbReference type="AlphaFoldDB" id="A0A4U7BT77"/>
<accession>A0A4U7BT77</accession>
<organism evidence="4 5">
    <name type="scientific">Campylobacter estrildidarum</name>
    <dbReference type="NCBI Taxonomy" id="2510189"/>
    <lineage>
        <taxon>Bacteria</taxon>
        <taxon>Pseudomonadati</taxon>
        <taxon>Campylobacterota</taxon>
        <taxon>Epsilonproteobacteria</taxon>
        <taxon>Campylobacterales</taxon>
        <taxon>Campylobacteraceae</taxon>
        <taxon>Campylobacter</taxon>
    </lineage>
</organism>
<comment type="caution">
    <text evidence="4">The sequence shown here is derived from an EMBL/GenBank/DDBJ whole genome shotgun (WGS) entry which is preliminary data.</text>
</comment>
<feature type="domain" description="Glycosyltransferase 2-like" evidence="3">
    <location>
        <begin position="5"/>
        <end position="155"/>
    </location>
</feature>
<dbReference type="GO" id="GO:0016758">
    <property type="term" value="F:hexosyltransferase activity"/>
    <property type="evidence" value="ECO:0007669"/>
    <property type="project" value="UniProtKB-ARBA"/>
</dbReference>
<evidence type="ECO:0000313" key="5">
    <source>
        <dbReference type="Proteomes" id="UP000308838"/>
    </source>
</evidence>
<evidence type="ECO:0000313" key="4">
    <source>
        <dbReference type="EMBL" id="TKX32074.1"/>
    </source>
</evidence>
<proteinExistence type="predicted"/>
<protein>
    <submittedName>
        <fullName evidence="4">Glycosyltransferase family 2 protein</fullName>
    </submittedName>
</protein>
<dbReference type="PANTHER" id="PTHR22916">
    <property type="entry name" value="GLYCOSYLTRANSFERASE"/>
    <property type="match status" value="1"/>
</dbReference>
<dbReference type="Pfam" id="PF00535">
    <property type="entry name" value="Glycos_transf_2"/>
    <property type="match status" value="1"/>
</dbReference>
<dbReference type="InterPro" id="IPR001173">
    <property type="entry name" value="Glyco_trans_2-like"/>
</dbReference>
<name>A0A4U7BT77_9BACT</name>
<sequence length="267" mass="32150">MPKLSLIIPVYNVQNFLSRALQSCIDQTFKDIEIIIIDDKSEDESLKIALEFAKKDERIKIFTNEKNLGTFASRNQGVLRASTDFVMFLDADDFLPLRACEIAFCNIQPELDLLCFDAFVHRVKIKQFYHFKQDEIFTQKQFLEFLTKQKHFCWSVWAKVFKKDLIFKSFEKIDMFERLCYGEDVLFCYFYFMFCKKIAVFRECLYHYEFNENGRYENKNKAILWQNYEDKKRSFEILKTIKNDFCEFNEKLFLILEKEIKGLEGRL</sequence>
<dbReference type="Proteomes" id="UP000308838">
    <property type="component" value="Unassembled WGS sequence"/>
</dbReference>
<dbReference type="Gene3D" id="3.90.550.10">
    <property type="entry name" value="Spore Coat Polysaccharide Biosynthesis Protein SpsA, Chain A"/>
    <property type="match status" value="1"/>
</dbReference>
<reference evidence="4 5" key="1">
    <citation type="submission" date="2018-05" db="EMBL/GenBank/DDBJ databases">
        <title>Novel Campyloabacter and Helicobacter Species and Strains.</title>
        <authorList>
            <person name="Mannion A.J."/>
            <person name="Shen Z."/>
            <person name="Fox J.G."/>
        </authorList>
    </citation>
    <scope>NUCLEOTIDE SEQUENCE [LARGE SCALE GENOMIC DNA]</scope>
    <source>
        <strain evidence="5">MIT17-664</strain>
    </source>
</reference>
<dbReference type="InterPro" id="IPR029044">
    <property type="entry name" value="Nucleotide-diphossugar_trans"/>
</dbReference>
<keyword evidence="2 4" id="KW-0808">Transferase</keyword>
<keyword evidence="5" id="KW-1185">Reference proteome</keyword>
<dbReference type="EMBL" id="NXLZ01000001">
    <property type="protein sequence ID" value="TKX32074.1"/>
    <property type="molecule type" value="Genomic_DNA"/>
</dbReference>
<evidence type="ECO:0000259" key="3">
    <source>
        <dbReference type="Pfam" id="PF00535"/>
    </source>
</evidence>
<gene>
    <name evidence="4" type="ORF">CQA69_00755</name>
</gene>
<keyword evidence="1" id="KW-0328">Glycosyltransferase</keyword>